<evidence type="ECO:0000256" key="8">
    <source>
        <dbReference type="ARBA" id="ARBA00023049"/>
    </source>
</evidence>
<evidence type="ECO:0000313" key="12">
    <source>
        <dbReference type="EMBL" id="CAL8140043.1"/>
    </source>
</evidence>
<accession>A0ABP1RZS4</accession>
<evidence type="ECO:0000256" key="9">
    <source>
        <dbReference type="SAM" id="SignalP"/>
    </source>
</evidence>
<comment type="caution">
    <text evidence="12">The sequence shown here is derived from an EMBL/GenBank/DDBJ whole genome shotgun (WGS) entry which is preliminary data.</text>
</comment>
<dbReference type="Proteomes" id="UP001642540">
    <property type="component" value="Unassembled WGS sequence"/>
</dbReference>
<dbReference type="SUPFAM" id="SSF55486">
    <property type="entry name" value="Metalloproteases ('zincins'), catalytic domain"/>
    <property type="match status" value="1"/>
</dbReference>
<evidence type="ECO:0008006" key="14">
    <source>
        <dbReference type="Google" id="ProtNLM"/>
    </source>
</evidence>
<dbReference type="PANTHER" id="PTHR11733:SF167">
    <property type="entry name" value="FI17812P1-RELATED"/>
    <property type="match status" value="1"/>
</dbReference>
<dbReference type="CDD" id="cd08662">
    <property type="entry name" value="M13"/>
    <property type="match status" value="1"/>
</dbReference>
<feature type="signal peptide" evidence="9">
    <location>
        <begin position="1"/>
        <end position="25"/>
    </location>
</feature>
<comment type="similarity">
    <text evidence="3">Belongs to the peptidase M13 family.</text>
</comment>
<keyword evidence="4" id="KW-0645">Protease</keyword>
<evidence type="ECO:0000259" key="10">
    <source>
        <dbReference type="Pfam" id="PF01431"/>
    </source>
</evidence>
<reference evidence="12 13" key="1">
    <citation type="submission" date="2024-08" db="EMBL/GenBank/DDBJ databases">
        <authorList>
            <person name="Cucini C."/>
            <person name="Frati F."/>
        </authorList>
    </citation>
    <scope>NUCLEOTIDE SEQUENCE [LARGE SCALE GENOMIC DNA]</scope>
</reference>
<dbReference type="Pfam" id="PF05649">
    <property type="entry name" value="Peptidase_M13_N"/>
    <property type="match status" value="1"/>
</dbReference>
<keyword evidence="13" id="KW-1185">Reference proteome</keyword>
<comment type="cofactor">
    <cofactor evidence="1">
        <name>Zn(2+)</name>
        <dbReference type="ChEBI" id="CHEBI:29105"/>
    </cofactor>
</comment>
<evidence type="ECO:0000256" key="4">
    <source>
        <dbReference type="ARBA" id="ARBA00022670"/>
    </source>
</evidence>
<dbReference type="InterPro" id="IPR008753">
    <property type="entry name" value="Peptidase_M13_N"/>
</dbReference>
<sequence>MTGKSAIFGWLLPFFLLLLADSVFSKRHSRRGTDNLEDWQRLYLEKIQLLAKEGGLPEEEWRSITKFNKDVCYEKGCLESALEYMTAVNFTVDPCNTATWLDFACKRRVKGPDNLSHFETLVKLSDIQTEEILDGVVGANELKDDFLLKEAQTYYYQCKNKALNDEEDVPNILQALQSNFGNWPIFTDEDPGELFNWAEMVASLNRIERFGFTPLIFQVSMPGMMEGPHIVLRIGLTIFNAINQNDYNQFFTRIQKTAKLTEPFRGSHVQNMLYFQAALTQASIQQSSVEKGSIQELQATTDKFFASQNMTPNINWLEFFQNVFTETEISVTPETEIELPIMTVMNVLFHVATSDPKDVANSLIFQYASVLLQESTSLLDDLNSFKCTEEPGPRENICLERTKQIFGYSLGKSYLKMFFNEEVSIPIIEDLMLRVKQGYVKVISSYDWMADSTKEYLYDKIQNMVTHVGQPNWLKEGGIESLKKFYERLDASNDKNSSYPLNFWKVSTWVVGQKRSHARKLALWENFEGVSTYDFDWISYLGAVQASLNIAANEIKLEAGLLQPPIFRANAPGFTIFGGLGSALGHEIGHSFDPIGRTYNKDGYTGEFWDAASKKYYDEWLQKLETYYSLPVHQISERVAQSINPAQTVQDDVADYLGVQLGFFSYLEYLDLLKANGLQEKVLPGLTSFTPQKLFYMKYANMWCDDKDIQDKYNDLFGSHSPGNVRATMPLLLSNQFADTFGCPRRDL</sequence>
<evidence type="ECO:0000256" key="5">
    <source>
        <dbReference type="ARBA" id="ARBA00022723"/>
    </source>
</evidence>
<dbReference type="Pfam" id="PF01431">
    <property type="entry name" value="Peptidase_M13"/>
    <property type="match status" value="1"/>
</dbReference>
<keyword evidence="6" id="KW-0378">Hydrolase</keyword>
<evidence type="ECO:0000256" key="7">
    <source>
        <dbReference type="ARBA" id="ARBA00022833"/>
    </source>
</evidence>
<feature type="domain" description="Peptidase M13 C-terminal" evidence="10">
    <location>
        <begin position="552"/>
        <end position="747"/>
    </location>
</feature>
<dbReference type="InterPro" id="IPR018497">
    <property type="entry name" value="Peptidase_M13_C"/>
</dbReference>
<dbReference type="InterPro" id="IPR042089">
    <property type="entry name" value="Peptidase_M13_dom_2"/>
</dbReference>
<proteinExistence type="inferred from homology"/>
<evidence type="ECO:0000313" key="13">
    <source>
        <dbReference type="Proteomes" id="UP001642540"/>
    </source>
</evidence>
<comment type="subcellular location">
    <subcellularLocation>
        <location evidence="2">Cell membrane</location>
        <topology evidence="2">Single-pass type II membrane protein</topology>
    </subcellularLocation>
</comment>
<evidence type="ECO:0000256" key="2">
    <source>
        <dbReference type="ARBA" id="ARBA00004401"/>
    </source>
</evidence>
<dbReference type="PANTHER" id="PTHR11733">
    <property type="entry name" value="ZINC METALLOPROTEASE FAMILY M13 NEPRILYSIN-RELATED"/>
    <property type="match status" value="1"/>
</dbReference>
<dbReference type="InterPro" id="IPR000718">
    <property type="entry name" value="Peptidase_M13"/>
</dbReference>
<name>A0ABP1RZS4_9HEXA</name>
<dbReference type="Gene3D" id="3.40.390.10">
    <property type="entry name" value="Collagenase (Catalytic Domain)"/>
    <property type="match status" value="1"/>
</dbReference>
<feature type="chain" id="PRO_5047239726" description="Endothelin-converting enzyme 1" evidence="9">
    <location>
        <begin position="26"/>
        <end position="748"/>
    </location>
</feature>
<gene>
    <name evidence="12" type="ORF">ODALV1_LOCUS28114</name>
</gene>
<dbReference type="PRINTS" id="PR00786">
    <property type="entry name" value="NEPRILYSIN"/>
</dbReference>
<dbReference type="EMBL" id="CAXLJM020000133">
    <property type="protein sequence ID" value="CAL8140043.1"/>
    <property type="molecule type" value="Genomic_DNA"/>
</dbReference>
<evidence type="ECO:0000256" key="3">
    <source>
        <dbReference type="ARBA" id="ARBA00007357"/>
    </source>
</evidence>
<organism evidence="12 13">
    <name type="scientific">Orchesella dallaii</name>
    <dbReference type="NCBI Taxonomy" id="48710"/>
    <lineage>
        <taxon>Eukaryota</taxon>
        <taxon>Metazoa</taxon>
        <taxon>Ecdysozoa</taxon>
        <taxon>Arthropoda</taxon>
        <taxon>Hexapoda</taxon>
        <taxon>Collembola</taxon>
        <taxon>Entomobryomorpha</taxon>
        <taxon>Entomobryoidea</taxon>
        <taxon>Orchesellidae</taxon>
        <taxon>Orchesellinae</taxon>
        <taxon>Orchesella</taxon>
    </lineage>
</organism>
<dbReference type="InterPro" id="IPR024079">
    <property type="entry name" value="MetalloPept_cat_dom_sf"/>
</dbReference>
<evidence type="ECO:0000256" key="1">
    <source>
        <dbReference type="ARBA" id="ARBA00001947"/>
    </source>
</evidence>
<keyword evidence="9" id="KW-0732">Signal</keyword>
<dbReference type="PROSITE" id="PS51885">
    <property type="entry name" value="NEPRILYSIN"/>
    <property type="match status" value="1"/>
</dbReference>
<feature type="domain" description="Peptidase M13 N-terminal" evidence="11">
    <location>
        <begin position="115"/>
        <end position="471"/>
    </location>
</feature>
<evidence type="ECO:0000256" key="6">
    <source>
        <dbReference type="ARBA" id="ARBA00022801"/>
    </source>
</evidence>
<dbReference type="Gene3D" id="1.10.1380.10">
    <property type="entry name" value="Neutral endopeptidase , domain2"/>
    <property type="match status" value="1"/>
</dbReference>
<protein>
    <recommendedName>
        <fullName evidence="14">Endothelin-converting enzyme 1</fullName>
    </recommendedName>
</protein>
<evidence type="ECO:0000259" key="11">
    <source>
        <dbReference type="Pfam" id="PF05649"/>
    </source>
</evidence>
<keyword evidence="5" id="KW-0479">Metal-binding</keyword>
<keyword evidence="8" id="KW-0482">Metalloprotease</keyword>
<keyword evidence="7" id="KW-0862">Zinc</keyword>